<name>A0ACB8TV97_9APHY</name>
<dbReference type="Proteomes" id="UP001055072">
    <property type="component" value="Unassembled WGS sequence"/>
</dbReference>
<dbReference type="EMBL" id="MU274928">
    <property type="protein sequence ID" value="KAI0085799.1"/>
    <property type="molecule type" value="Genomic_DNA"/>
</dbReference>
<evidence type="ECO:0000313" key="2">
    <source>
        <dbReference type="Proteomes" id="UP001055072"/>
    </source>
</evidence>
<keyword evidence="2" id="KW-1185">Reference proteome</keyword>
<comment type="caution">
    <text evidence="1">The sequence shown here is derived from an EMBL/GenBank/DDBJ whole genome shotgun (WGS) entry which is preliminary data.</text>
</comment>
<reference evidence="1" key="1">
    <citation type="journal article" date="2021" name="Environ. Microbiol.">
        <title>Gene family expansions and transcriptome signatures uncover fungal adaptations to wood decay.</title>
        <authorList>
            <person name="Hage H."/>
            <person name="Miyauchi S."/>
            <person name="Viragh M."/>
            <person name="Drula E."/>
            <person name="Min B."/>
            <person name="Chaduli D."/>
            <person name="Navarro D."/>
            <person name="Favel A."/>
            <person name="Norest M."/>
            <person name="Lesage-Meessen L."/>
            <person name="Balint B."/>
            <person name="Merenyi Z."/>
            <person name="de Eugenio L."/>
            <person name="Morin E."/>
            <person name="Martinez A.T."/>
            <person name="Baldrian P."/>
            <person name="Stursova M."/>
            <person name="Martinez M.J."/>
            <person name="Novotny C."/>
            <person name="Magnuson J.K."/>
            <person name="Spatafora J.W."/>
            <person name="Maurice S."/>
            <person name="Pangilinan J."/>
            <person name="Andreopoulos W."/>
            <person name="LaButti K."/>
            <person name="Hundley H."/>
            <person name="Na H."/>
            <person name="Kuo A."/>
            <person name="Barry K."/>
            <person name="Lipzen A."/>
            <person name="Henrissat B."/>
            <person name="Riley R."/>
            <person name="Ahrendt S."/>
            <person name="Nagy L.G."/>
            <person name="Grigoriev I.V."/>
            <person name="Martin F."/>
            <person name="Rosso M.N."/>
        </authorList>
    </citation>
    <scope>NUCLEOTIDE SEQUENCE</scope>
    <source>
        <strain evidence="1">CBS 384.51</strain>
    </source>
</reference>
<protein>
    <submittedName>
        <fullName evidence="1">Uncharacterized protein</fullName>
    </submittedName>
</protein>
<proteinExistence type="predicted"/>
<gene>
    <name evidence="1" type="ORF">BDY19DRAFT_393695</name>
</gene>
<organism evidence="1 2">
    <name type="scientific">Irpex rosettiformis</name>
    <dbReference type="NCBI Taxonomy" id="378272"/>
    <lineage>
        <taxon>Eukaryota</taxon>
        <taxon>Fungi</taxon>
        <taxon>Dikarya</taxon>
        <taxon>Basidiomycota</taxon>
        <taxon>Agaricomycotina</taxon>
        <taxon>Agaricomycetes</taxon>
        <taxon>Polyporales</taxon>
        <taxon>Irpicaceae</taxon>
        <taxon>Irpex</taxon>
    </lineage>
</organism>
<evidence type="ECO:0000313" key="1">
    <source>
        <dbReference type="EMBL" id="KAI0085799.1"/>
    </source>
</evidence>
<sequence>MISSSLKLTAAVTLAGLTLVSQLRQGASCSAHAIAQRAHAFASHESRREDPRNMPAVPRKCGWDATHQRRTTDPFTARFPLNAAA</sequence>
<accession>A0ACB8TV97</accession>